<feature type="region of interest" description="Disordered" evidence="2">
    <location>
        <begin position="1"/>
        <end position="34"/>
    </location>
</feature>
<dbReference type="InterPro" id="IPR039303">
    <property type="entry name" value="CCDC50"/>
</dbReference>
<keyword evidence="1" id="KW-0175">Coiled coil</keyword>
<protein>
    <recommendedName>
        <fullName evidence="3">Coiled-coil domain-containing protein</fullName>
    </recommendedName>
</protein>
<comment type="caution">
    <text evidence="4">The sequence shown here is derived from an EMBL/GenBank/DDBJ whole genome shotgun (WGS) entry which is preliminary data.</text>
</comment>
<keyword evidence="5" id="KW-1185">Reference proteome</keyword>
<feature type="compositionally biased region" description="Low complexity" evidence="2">
    <location>
        <begin position="1"/>
        <end position="26"/>
    </location>
</feature>
<accession>A0ABD2IFG9</accession>
<evidence type="ECO:0000259" key="3">
    <source>
        <dbReference type="Pfam" id="PF15295"/>
    </source>
</evidence>
<dbReference type="AlphaFoldDB" id="A0ABD2IFG9"/>
<name>A0ABD2IFG9_HETSC</name>
<dbReference type="InterPro" id="IPR029311">
    <property type="entry name" value="CCDC50_N"/>
</dbReference>
<evidence type="ECO:0000256" key="2">
    <source>
        <dbReference type="SAM" id="MobiDB-lite"/>
    </source>
</evidence>
<dbReference type="PANTHER" id="PTHR22115:SF4">
    <property type="entry name" value="COILED-COIL DOMAIN-CONTAINING PROTEIN"/>
    <property type="match status" value="1"/>
</dbReference>
<evidence type="ECO:0000256" key="1">
    <source>
        <dbReference type="ARBA" id="ARBA00023054"/>
    </source>
</evidence>
<feature type="domain" description="Coiled-coil" evidence="3">
    <location>
        <begin position="37"/>
        <end position="140"/>
    </location>
</feature>
<dbReference type="PANTHER" id="PTHR22115">
    <property type="entry name" value="C3ORF6 PROTEIN-RELATED"/>
    <property type="match status" value="1"/>
</dbReference>
<proteinExistence type="predicted"/>
<sequence length="141" mass="16415">MSSSSAFSSSSSSAFSFIPPIPSQIQSDERNECRRENVAQIAARLSQGEDLRLAMKMQEEEYQSHFSKNRTQRVTVAGDAKLSREEERKAMEERRKREEEITLRDEAMARELEKQLLEEESERAKEQEKKDEELAKILQME</sequence>
<gene>
    <name evidence="4" type="ORF">niasHS_014731</name>
</gene>
<feature type="region of interest" description="Disordered" evidence="2">
    <location>
        <begin position="62"/>
        <end position="141"/>
    </location>
</feature>
<dbReference type="EMBL" id="JBICCN010000309">
    <property type="protein sequence ID" value="KAL3078949.1"/>
    <property type="molecule type" value="Genomic_DNA"/>
</dbReference>
<dbReference type="Pfam" id="PF15295">
    <property type="entry name" value="CCDC50_N"/>
    <property type="match status" value="1"/>
</dbReference>
<organism evidence="4 5">
    <name type="scientific">Heterodera schachtii</name>
    <name type="common">Sugarbeet cyst nematode worm</name>
    <name type="synonym">Tylenchus schachtii</name>
    <dbReference type="NCBI Taxonomy" id="97005"/>
    <lineage>
        <taxon>Eukaryota</taxon>
        <taxon>Metazoa</taxon>
        <taxon>Ecdysozoa</taxon>
        <taxon>Nematoda</taxon>
        <taxon>Chromadorea</taxon>
        <taxon>Rhabditida</taxon>
        <taxon>Tylenchina</taxon>
        <taxon>Tylenchomorpha</taxon>
        <taxon>Tylenchoidea</taxon>
        <taxon>Heteroderidae</taxon>
        <taxon>Heteroderinae</taxon>
        <taxon>Heterodera</taxon>
    </lineage>
</organism>
<reference evidence="4 5" key="1">
    <citation type="submission" date="2024-10" db="EMBL/GenBank/DDBJ databases">
        <authorList>
            <person name="Kim D."/>
        </authorList>
    </citation>
    <scope>NUCLEOTIDE SEQUENCE [LARGE SCALE GENOMIC DNA]</scope>
    <source>
        <strain evidence="4">Taebaek</strain>
    </source>
</reference>
<dbReference type="Proteomes" id="UP001620645">
    <property type="component" value="Unassembled WGS sequence"/>
</dbReference>
<evidence type="ECO:0000313" key="5">
    <source>
        <dbReference type="Proteomes" id="UP001620645"/>
    </source>
</evidence>
<evidence type="ECO:0000313" key="4">
    <source>
        <dbReference type="EMBL" id="KAL3078949.1"/>
    </source>
</evidence>
<feature type="compositionally biased region" description="Basic and acidic residues" evidence="2">
    <location>
        <begin position="81"/>
        <end position="135"/>
    </location>
</feature>